<evidence type="ECO:0000259" key="4">
    <source>
        <dbReference type="PROSITE" id="PS50974"/>
    </source>
</evidence>
<keyword evidence="6" id="KW-1185">Reference proteome</keyword>
<dbReference type="GO" id="GO:0032259">
    <property type="term" value="P:methylation"/>
    <property type="evidence" value="ECO:0007669"/>
    <property type="project" value="UniProtKB-KW"/>
</dbReference>
<evidence type="ECO:0000256" key="2">
    <source>
        <dbReference type="ARBA" id="ARBA00023285"/>
    </source>
</evidence>
<dbReference type="Pfam" id="PF02965">
    <property type="entry name" value="Met_synt_B12"/>
    <property type="match status" value="1"/>
</dbReference>
<dbReference type="GO" id="GO:0046872">
    <property type="term" value="F:metal ion binding"/>
    <property type="evidence" value="ECO:0007669"/>
    <property type="project" value="UniProtKB-KW"/>
</dbReference>
<dbReference type="PROSITE" id="PS50974">
    <property type="entry name" value="ADOMET_ACTIVATION"/>
    <property type="match status" value="1"/>
</dbReference>
<proteinExistence type="predicted"/>
<dbReference type="GO" id="GO:0046653">
    <property type="term" value="P:tetrahydrofolate metabolic process"/>
    <property type="evidence" value="ECO:0007669"/>
    <property type="project" value="TreeGrafter"/>
</dbReference>
<organism evidence="5 6">
    <name type="scientific">Monoraphidium neglectum</name>
    <dbReference type="NCBI Taxonomy" id="145388"/>
    <lineage>
        <taxon>Eukaryota</taxon>
        <taxon>Viridiplantae</taxon>
        <taxon>Chlorophyta</taxon>
        <taxon>core chlorophytes</taxon>
        <taxon>Chlorophyceae</taxon>
        <taxon>CS clade</taxon>
        <taxon>Sphaeropleales</taxon>
        <taxon>Selenastraceae</taxon>
        <taxon>Monoraphidium</taxon>
    </lineage>
</organism>
<keyword evidence="3" id="KW-0489">Methyltransferase</keyword>
<dbReference type="InterPro" id="IPR050554">
    <property type="entry name" value="Met_Synthase/Corrinoid"/>
</dbReference>
<feature type="non-terminal residue" evidence="5">
    <location>
        <position position="1"/>
    </location>
</feature>
<dbReference type="GO" id="GO:0005829">
    <property type="term" value="C:cytosol"/>
    <property type="evidence" value="ECO:0007669"/>
    <property type="project" value="TreeGrafter"/>
</dbReference>
<sequence>PDHTEKETMWSLMDIKPQTGIELTESLAMLPAASVSGLYFGGKCSSYFAVGKITQEQVADYALRKKMDVKECERWLATMLNYEP</sequence>
<evidence type="ECO:0000313" key="5">
    <source>
        <dbReference type="EMBL" id="KIZ01507.1"/>
    </source>
</evidence>
<reference evidence="5 6" key="1">
    <citation type="journal article" date="2013" name="BMC Genomics">
        <title>Reconstruction of the lipid metabolism for the microalga Monoraphidium neglectum from its genome sequence reveals characteristics suitable for biofuel production.</title>
        <authorList>
            <person name="Bogen C."/>
            <person name="Al-Dilaimi A."/>
            <person name="Albersmeier A."/>
            <person name="Wichmann J."/>
            <person name="Grundmann M."/>
            <person name="Rupp O."/>
            <person name="Lauersen K.J."/>
            <person name="Blifernez-Klassen O."/>
            <person name="Kalinowski J."/>
            <person name="Goesmann A."/>
            <person name="Mussgnug J.H."/>
            <person name="Kruse O."/>
        </authorList>
    </citation>
    <scope>NUCLEOTIDE SEQUENCE [LARGE SCALE GENOMIC DNA]</scope>
    <source>
        <strain evidence="5 6">SAG 48.87</strain>
    </source>
</reference>
<feature type="domain" description="AdoMet activation" evidence="4">
    <location>
        <begin position="1"/>
        <end position="84"/>
    </location>
</feature>
<dbReference type="AlphaFoldDB" id="A0A0D2MLS5"/>
<dbReference type="KEGG" id="mng:MNEG_6457"/>
<dbReference type="PANTHER" id="PTHR45833:SF1">
    <property type="entry name" value="METHIONINE SYNTHASE"/>
    <property type="match status" value="1"/>
</dbReference>
<dbReference type="InterPro" id="IPR037010">
    <property type="entry name" value="VitB12-dep_Met_synth_activ_sf"/>
</dbReference>
<name>A0A0D2MLS5_9CHLO</name>
<dbReference type="SUPFAM" id="SSF56507">
    <property type="entry name" value="Methionine synthase activation domain-like"/>
    <property type="match status" value="1"/>
</dbReference>
<dbReference type="Gene3D" id="3.10.196.10">
    <property type="entry name" value="Vitamin B12-dependent methionine synthase, activation domain"/>
    <property type="match status" value="1"/>
</dbReference>
<evidence type="ECO:0000256" key="1">
    <source>
        <dbReference type="ARBA" id="ARBA00022723"/>
    </source>
</evidence>
<dbReference type="EMBL" id="KK101267">
    <property type="protein sequence ID" value="KIZ01507.1"/>
    <property type="molecule type" value="Genomic_DNA"/>
</dbReference>
<evidence type="ECO:0000313" key="6">
    <source>
        <dbReference type="Proteomes" id="UP000054498"/>
    </source>
</evidence>
<dbReference type="InterPro" id="IPR004223">
    <property type="entry name" value="VitB12-dep_Met_synth_activ_dom"/>
</dbReference>
<gene>
    <name evidence="5" type="ORF">MNEG_6457</name>
</gene>
<protein>
    <recommendedName>
        <fullName evidence="4">AdoMet activation domain-containing protein</fullName>
    </recommendedName>
</protein>
<dbReference type="GeneID" id="25739333"/>
<dbReference type="OrthoDB" id="261426at2759"/>
<evidence type="ECO:0000256" key="3">
    <source>
        <dbReference type="PROSITE-ProRule" id="PRU00346"/>
    </source>
</evidence>
<dbReference type="Proteomes" id="UP000054498">
    <property type="component" value="Unassembled WGS sequence"/>
</dbReference>
<keyword evidence="1" id="KW-0479">Metal-binding</keyword>
<accession>A0A0D2MLS5</accession>
<dbReference type="GO" id="GO:0050667">
    <property type="term" value="P:homocysteine metabolic process"/>
    <property type="evidence" value="ECO:0007669"/>
    <property type="project" value="TreeGrafter"/>
</dbReference>
<dbReference type="PANTHER" id="PTHR45833">
    <property type="entry name" value="METHIONINE SYNTHASE"/>
    <property type="match status" value="1"/>
</dbReference>
<dbReference type="GO" id="GO:0008705">
    <property type="term" value="F:methionine synthase activity"/>
    <property type="evidence" value="ECO:0007669"/>
    <property type="project" value="InterPro"/>
</dbReference>
<dbReference type="RefSeq" id="XP_013900526.1">
    <property type="nucleotide sequence ID" value="XM_014045072.1"/>
</dbReference>
<dbReference type="STRING" id="145388.A0A0D2MLS5"/>
<keyword evidence="3" id="KW-0808">Transferase</keyword>
<keyword evidence="2" id="KW-0170">Cobalt</keyword>